<dbReference type="OrthoDB" id="3257543at2759"/>
<dbReference type="AlphaFoldDB" id="A0A4Y7SHJ7"/>
<dbReference type="EMBL" id="QPFP01000119">
    <property type="protein sequence ID" value="TEB21168.1"/>
    <property type="molecule type" value="Genomic_DNA"/>
</dbReference>
<keyword evidence="2" id="KW-1185">Reference proteome</keyword>
<dbReference type="STRING" id="71717.A0A4Y7SHJ7"/>
<accession>A0A4Y7SHJ7</accession>
<organism evidence="1 2">
    <name type="scientific">Coprinellus micaceus</name>
    <name type="common">Glistening ink-cap mushroom</name>
    <name type="synonym">Coprinus micaceus</name>
    <dbReference type="NCBI Taxonomy" id="71717"/>
    <lineage>
        <taxon>Eukaryota</taxon>
        <taxon>Fungi</taxon>
        <taxon>Dikarya</taxon>
        <taxon>Basidiomycota</taxon>
        <taxon>Agaricomycotina</taxon>
        <taxon>Agaricomycetes</taxon>
        <taxon>Agaricomycetidae</taxon>
        <taxon>Agaricales</taxon>
        <taxon>Agaricineae</taxon>
        <taxon>Psathyrellaceae</taxon>
        <taxon>Coprinellus</taxon>
    </lineage>
</organism>
<sequence>MDKAAGWIWLSLEEDVRTLVRGCRDDPQAMWTTLEDTYHQKKADNHFNSYDDLFSICKQADESLQTLINRVDEATKLCQALRPSEKPKDFTLDAMDKELTSMVLCALPDNCSHFFMSLLLLDKLDKATTTQAFLTEETQCRHRTQ</sequence>
<protein>
    <submittedName>
        <fullName evidence="1">Uncharacterized protein</fullName>
    </submittedName>
</protein>
<feature type="non-terminal residue" evidence="1">
    <location>
        <position position="145"/>
    </location>
</feature>
<gene>
    <name evidence="1" type="ORF">FA13DRAFT_1643328</name>
</gene>
<evidence type="ECO:0000313" key="2">
    <source>
        <dbReference type="Proteomes" id="UP000298030"/>
    </source>
</evidence>
<name>A0A4Y7SHJ7_COPMI</name>
<dbReference type="Pfam" id="PF14223">
    <property type="entry name" value="Retrotran_gag_2"/>
    <property type="match status" value="1"/>
</dbReference>
<evidence type="ECO:0000313" key="1">
    <source>
        <dbReference type="EMBL" id="TEB21168.1"/>
    </source>
</evidence>
<proteinExistence type="predicted"/>
<dbReference type="Proteomes" id="UP000298030">
    <property type="component" value="Unassembled WGS sequence"/>
</dbReference>
<comment type="caution">
    <text evidence="1">The sequence shown here is derived from an EMBL/GenBank/DDBJ whole genome shotgun (WGS) entry which is preliminary data.</text>
</comment>
<reference evidence="1 2" key="1">
    <citation type="journal article" date="2019" name="Nat. Ecol. Evol.">
        <title>Megaphylogeny resolves global patterns of mushroom evolution.</title>
        <authorList>
            <person name="Varga T."/>
            <person name="Krizsan K."/>
            <person name="Foldi C."/>
            <person name="Dima B."/>
            <person name="Sanchez-Garcia M."/>
            <person name="Sanchez-Ramirez S."/>
            <person name="Szollosi G.J."/>
            <person name="Szarkandi J.G."/>
            <person name="Papp V."/>
            <person name="Albert L."/>
            <person name="Andreopoulos W."/>
            <person name="Angelini C."/>
            <person name="Antonin V."/>
            <person name="Barry K.W."/>
            <person name="Bougher N.L."/>
            <person name="Buchanan P."/>
            <person name="Buyck B."/>
            <person name="Bense V."/>
            <person name="Catcheside P."/>
            <person name="Chovatia M."/>
            <person name="Cooper J."/>
            <person name="Damon W."/>
            <person name="Desjardin D."/>
            <person name="Finy P."/>
            <person name="Geml J."/>
            <person name="Haridas S."/>
            <person name="Hughes K."/>
            <person name="Justo A."/>
            <person name="Karasinski D."/>
            <person name="Kautmanova I."/>
            <person name="Kiss B."/>
            <person name="Kocsube S."/>
            <person name="Kotiranta H."/>
            <person name="LaButti K.M."/>
            <person name="Lechner B.E."/>
            <person name="Liimatainen K."/>
            <person name="Lipzen A."/>
            <person name="Lukacs Z."/>
            <person name="Mihaltcheva S."/>
            <person name="Morgado L.N."/>
            <person name="Niskanen T."/>
            <person name="Noordeloos M.E."/>
            <person name="Ohm R.A."/>
            <person name="Ortiz-Santana B."/>
            <person name="Ovrebo C."/>
            <person name="Racz N."/>
            <person name="Riley R."/>
            <person name="Savchenko A."/>
            <person name="Shiryaev A."/>
            <person name="Soop K."/>
            <person name="Spirin V."/>
            <person name="Szebenyi C."/>
            <person name="Tomsovsky M."/>
            <person name="Tulloss R.E."/>
            <person name="Uehling J."/>
            <person name="Grigoriev I.V."/>
            <person name="Vagvolgyi C."/>
            <person name="Papp T."/>
            <person name="Martin F.M."/>
            <person name="Miettinen O."/>
            <person name="Hibbett D.S."/>
            <person name="Nagy L.G."/>
        </authorList>
    </citation>
    <scope>NUCLEOTIDE SEQUENCE [LARGE SCALE GENOMIC DNA]</scope>
    <source>
        <strain evidence="1 2">FP101781</strain>
    </source>
</reference>